<dbReference type="InterPro" id="IPR042099">
    <property type="entry name" value="ANL_N_sf"/>
</dbReference>
<dbReference type="NCBIfam" id="TIGR01217">
    <property type="entry name" value="ac_ac_CoA_syn"/>
    <property type="match status" value="1"/>
</dbReference>
<dbReference type="PANTHER" id="PTHR42921:SF1">
    <property type="entry name" value="ACETOACETYL-COA SYNTHETASE"/>
    <property type="match status" value="1"/>
</dbReference>
<dbReference type="Pfam" id="PF00501">
    <property type="entry name" value="AMP-binding"/>
    <property type="match status" value="1"/>
</dbReference>
<dbReference type="PROSITE" id="PS00455">
    <property type="entry name" value="AMP_BINDING"/>
    <property type="match status" value="1"/>
</dbReference>
<evidence type="ECO:0000256" key="1">
    <source>
        <dbReference type="ARBA" id="ARBA00006432"/>
    </source>
</evidence>
<comment type="caution">
    <text evidence="8">The sequence shown here is derived from an EMBL/GenBank/DDBJ whole genome shotgun (WGS) entry which is preliminary data.</text>
</comment>
<name>A0AB34IV47_PRYPA</name>
<feature type="domain" description="AMP-dependent synthetase/ligase" evidence="6">
    <location>
        <begin position="145"/>
        <end position="523"/>
    </location>
</feature>
<dbReference type="InterPro" id="IPR045851">
    <property type="entry name" value="AMP-bd_C_sf"/>
</dbReference>
<keyword evidence="4" id="KW-0067">ATP-binding</keyword>
<evidence type="ECO:0000259" key="7">
    <source>
        <dbReference type="Pfam" id="PF16177"/>
    </source>
</evidence>
<proteinExistence type="inferred from homology"/>
<comment type="similarity">
    <text evidence="1">Belongs to the ATP-dependent AMP-binding enzyme family.</text>
</comment>
<evidence type="ECO:0000256" key="3">
    <source>
        <dbReference type="ARBA" id="ARBA00022741"/>
    </source>
</evidence>
<dbReference type="GO" id="GO:0030729">
    <property type="term" value="F:acetoacetate-CoA ligase activity"/>
    <property type="evidence" value="ECO:0007669"/>
    <property type="project" value="InterPro"/>
</dbReference>
<sequence length="709" mass="76358">MNKLRAALLAGAIASGSALRVGRVCAHAPRALPARMMVAASVDAASGGAVLWRPDAEAVEATAMRRFQRSLGQDGDYDQFWKWSVEHSDEFWPALLEFLEIEYSGDLSPTKEGTQMPDVTYFPNVRLNFAENLLRHGAPGSPLADEEALVSVSEARADVRWTFAQLRDDAARVAAALAALGVSEADACGAYLPNIGETVVAMLGATSRGATWTSCSPDFGARAVADRFGQVKPKVLFTTDGFVSAGKPTSIVEKVEELVAALPSLEKVVVIGLLDEPPAWQSERLRSLVVSWDDFVGAAPAPAAEYTRVAFSHPQFVLYSSGTTGMPKSIAHGAGNTLLQHAKELMLHSDLRPTDRMLFYTTCGWMMWNWMTSSLFAGAAVVCFDGFAAYPKLASPWDLIERERITHLGSSPRYFQACRARVRPMEQNDLSALRVIFSTGSPLSPEDFEYVYAKVKADVMLASISGGTDICSCFALGNPMLPVRKGELQAFGLGLDACAMDRDDGSVVVGAKGELVCRSPFVAAPVCFYGDDAAKSKYRAAYFEEGDGTWFHGDLVEVTGSNGACGGVVIHGRSDTTLKPGGVRIGTAEVYRFAETVEAIEDSLVIGDQIKTGKRAGDVRIVLFVKLAEGVELDAKLEAEIRAAIRSGASDAHVPAIIRQVRAIPYTRSGKKVELAVRDLISGIEPKNVGGLQDPSAFDEYRKMAETWS</sequence>
<evidence type="ECO:0000256" key="4">
    <source>
        <dbReference type="ARBA" id="ARBA00022840"/>
    </source>
</evidence>
<dbReference type="SUPFAM" id="SSF56801">
    <property type="entry name" value="Acetyl-CoA synthetase-like"/>
    <property type="match status" value="1"/>
</dbReference>
<protein>
    <recommendedName>
        <fullName evidence="10">Acetoacetate--CoA ligase</fullName>
    </recommendedName>
</protein>
<gene>
    <name evidence="8" type="ORF">AB1Y20_007478</name>
</gene>
<evidence type="ECO:0000259" key="6">
    <source>
        <dbReference type="Pfam" id="PF00501"/>
    </source>
</evidence>
<accession>A0AB34IV47</accession>
<dbReference type="EMBL" id="JBGBPQ010000017">
    <property type="protein sequence ID" value="KAL1507871.1"/>
    <property type="molecule type" value="Genomic_DNA"/>
</dbReference>
<evidence type="ECO:0008006" key="10">
    <source>
        <dbReference type="Google" id="ProtNLM"/>
    </source>
</evidence>
<dbReference type="PANTHER" id="PTHR42921">
    <property type="entry name" value="ACETOACETYL-COA SYNTHETASE"/>
    <property type="match status" value="1"/>
</dbReference>
<reference evidence="8 9" key="1">
    <citation type="journal article" date="2024" name="Science">
        <title>Giant polyketide synthase enzymes in the biosynthesis of giant marine polyether toxins.</title>
        <authorList>
            <person name="Fallon T.R."/>
            <person name="Shende V.V."/>
            <person name="Wierzbicki I.H."/>
            <person name="Pendleton A.L."/>
            <person name="Watervoot N.F."/>
            <person name="Auber R.P."/>
            <person name="Gonzalez D.J."/>
            <person name="Wisecaver J.H."/>
            <person name="Moore B.S."/>
        </authorList>
    </citation>
    <scope>NUCLEOTIDE SEQUENCE [LARGE SCALE GENOMIC DNA]</scope>
    <source>
        <strain evidence="8 9">12B1</strain>
    </source>
</reference>
<evidence type="ECO:0000313" key="8">
    <source>
        <dbReference type="EMBL" id="KAL1507871.1"/>
    </source>
</evidence>
<dbReference type="NCBIfam" id="NF002937">
    <property type="entry name" value="PRK03584.1"/>
    <property type="match status" value="1"/>
</dbReference>
<dbReference type="Gene3D" id="3.40.50.12780">
    <property type="entry name" value="N-terminal domain of ligase-like"/>
    <property type="match status" value="1"/>
</dbReference>
<evidence type="ECO:0000256" key="5">
    <source>
        <dbReference type="SAM" id="SignalP"/>
    </source>
</evidence>
<organism evidence="8 9">
    <name type="scientific">Prymnesium parvum</name>
    <name type="common">Toxic golden alga</name>
    <dbReference type="NCBI Taxonomy" id="97485"/>
    <lineage>
        <taxon>Eukaryota</taxon>
        <taxon>Haptista</taxon>
        <taxon>Haptophyta</taxon>
        <taxon>Prymnesiophyceae</taxon>
        <taxon>Prymnesiales</taxon>
        <taxon>Prymnesiaceae</taxon>
        <taxon>Prymnesium</taxon>
    </lineage>
</organism>
<dbReference type="GO" id="GO:0006629">
    <property type="term" value="P:lipid metabolic process"/>
    <property type="evidence" value="ECO:0007669"/>
    <property type="project" value="InterPro"/>
</dbReference>
<feature type="signal peptide" evidence="5">
    <location>
        <begin position="1"/>
        <end position="18"/>
    </location>
</feature>
<keyword evidence="5" id="KW-0732">Signal</keyword>
<dbReference type="Gene3D" id="3.30.300.30">
    <property type="match status" value="1"/>
</dbReference>
<dbReference type="GO" id="GO:0005524">
    <property type="term" value="F:ATP binding"/>
    <property type="evidence" value="ECO:0007669"/>
    <property type="project" value="UniProtKB-KW"/>
</dbReference>
<feature type="domain" description="Acetyl-coenzyme A synthetase N-terminal" evidence="7">
    <location>
        <begin position="77"/>
        <end position="132"/>
    </location>
</feature>
<dbReference type="InterPro" id="IPR020845">
    <property type="entry name" value="AMP-binding_CS"/>
</dbReference>
<dbReference type="InterPro" id="IPR032387">
    <property type="entry name" value="ACAS_N"/>
</dbReference>
<dbReference type="AlphaFoldDB" id="A0AB34IV47"/>
<evidence type="ECO:0000313" key="9">
    <source>
        <dbReference type="Proteomes" id="UP001515480"/>
    </source>
</evidence>
<keyword evidence="2" id="KW-0436">Ligase</keyword>
<dbReference type="Pfam" id="PF16177">
    <property type="entry name" value="ACAS_N"/>
    <property type="match status" value="1"/>
</dbReference>
<keyword evidence="9" id="KW-1185">Reference proteome</keyword>
<dbReference type="InterPro" id="IPR005914">
    <property type="entry name" value="Acac_CoA_synth"/>
</dbReference>
<dbReference type="Proteomes" id="UP001515480">
    <property type="component" value="Unassembled WGS sequence"/>
</dbReference>
<feature type="chain" id="PRO_5044311275" description="Acetoacetate--CoA ligase" evidence="5">
    <location>
        <begin position="19"/>
        <end position="709"/>
    </location>
</feature>
<keyword evidence="3" id="KW-0547">Nucleotide-binding</keyword>
<evidence type="ECO:0000256" key="2">
    <source>
        <dbReference type="ARBA" id="ARBA00022598"/>
    </source>
</evidence>
<dbReference type="InterPro" id="IPR000873">
    <property type="entry name" value="AMP-dep_synth/lig_dom"/>
</dbReference>